<dbReference type="PANTHER" id="PTHR42885">
    <property type="entry name" value="HISTIDINOL-PHOSPHATE AMINOTRANSFERASE-RELATED"/>
    <property type="match status" value="1"/>
</dbReference>
<proteinExistence type="predicted"/>
<gene>
    <name evidence="4" type="ORF">HNQ88_000516</name>
</gene>
<evidence type="ECO:0000313" key="5">
    <source>
        <dbReference type="Proteomes" id="UP001185092"/>
    </source>
</evidence>
<evidence type="ECO:0000313" key="4">
    <source>
        <dbReference type="EMBL" id="MDR6237540.1"/>
    </source>
</evidence>
<dbReference type="InterPro" id="IPR004839">
    <property type="entry name" value="Aminotransferase_I/II_large"/>
</dbReference>
<sequence length="339" mass="38577">MIYGHGDDRYQYGNDIIANFSTNVWSGDMHPQVKKAMLRAVELSQAYPSPNADELADIIADFHLLNSESVLVCNGATEAFYLIGHAFKGKTATIFYPTFAEYEDACAKHDIALEFHPWESLMTQTVNTDLAFLCNPNNPDGRHISINQVRNIIQNSPHTCWVIDEAYIDFMENEATSCLKLLEEYDNLIIVKSLTKLFTIPGVRLGYVLTSSRLRESLLSCKMPWSVNSFAIESGKAIFQNYDILKPDTKQIFHVKEQFIHDLSGLSCFDIFPSCTHYFLLKLIKGKSSELKSFLAENHKILIRDASNFYGLDDNYIRLCTQSQDKNELLINALKEWNG</sequence>
<dbReference type="RefSeq" id="WP_309937007.1">
    <property type="nucleotide sequence ID" value="NZ_AP025305.1"/>
</dbReference>
<keyword evidence="5" id="KW-1185">Reference proteome</keyword>
<evidence type="ECO:0000256" key="2">
    <source>
        <dbReference type="ARBA" id="ARBA00022898"/>
    </source>
</evidence>
<dbReference type="SUPFAM" id="SSF53383">
    <property type="entry name" value="PLP-dependent transferases"/>
    <property type="match status" value="1"/>
</dbReference>
<evidence type="ECO:0000256" key="1">
    <source>
        <dbReference type="ARBA" id="ARBA00001933"/>
    </source>
</evidence>
<feature type="domain" description="Aminotransferase class I/classII large" evidence="3">
    <location>
        <begin position="17"/>
        <end position="334"/>
    </location>
</feature>
<dbReference type="InterPro" id="IPR015421">
    <property type="entry name" value="PyrdxlP-dep_Trfase_major"/>
</dbReference>
<dbReference type="EC" id="4.1.1.81" evidence="4"/>
<organism evidence="4 5">
    <name type="scientific">Aureibacter tunicatorum</name>
    <dbReference type="NCBI Taxonomy" id="866807"/>
    <lineage>
        <taxon>Bacteria</taxon>
        <taxon>Pseudomonadati</taxon>
        <taxon>Bacteroidota</taxon>
        <taxon>Cytophagia</taxon>
        <taxon>Cytophagales</taxon>
        <taxon>Persicobacteraceae</taxon>
        <taxon>Aureibacter</taxon>
    </lineage>
</organism>
<dbReference type="Pfam" id="PF00155">
    <property type="entry name" value="Aminotran_1_2"/>
    <property type="match status" value="1"/>
</dbReference>
<dbReference type="AlphaFoldDB" id="A0AAE3XKD8"/>
<dbReference type="Proteomes" id="UP001185092">
    <property type="component" value="Unassembled WGS sequence"/>
</dbReference>
<name>A0AAE3XKD8_9BACT</name>
<dbReference type="CDD" id="cd00609">
    <property type="entry name" value="AAT_like"/>
    <property type="match status" value="1"/>
</dbReference>
<dbReference type="GO" id="GO:0030170">
    <property type="term" value="F:pyridoxal phosphate binding"/>
    <property type="evidence" value="ECO:0007669"/>
    <property type="project" value="InterPro"/>
</dbReference>
<protein>
    <submittedName>
        <fullName evidence="4">Threonine-phosphate decarboxylase</fullName>
        <ecNumber evidence="4">4.1.1.81</ecNumber>
    </submittedName>
</protein>
<comment type="cofactor">
    <cofactor evidence="1">
        <name>pyridoxal 5'-phosphate</name>
        <dbReference type="ChEBI" id="CHEBI:597326"/>
    </cofactor>
</comment>
<evidence type="ECO:0000259" key="3">
    <source>
        <dbReference type="Pfam" id="PF00155"/>
    </source>
</evidence>
<dbReference type="Gene3D" id="3.90.1150.10">
    <property type="entry name" value="Aspartate Aminotransferase, domain 1"/>
    <property type="match status" value="1"/>
</dbReference>
<dbReference type="PANTHER" id="PTHR42885:SF1">
    <property type="entry name" value="THREONINE-PHOSPHATE DECARBOXYLASE"/>
    <property type="match status" value="1"/>
</dbReference>
<dbReference type="InterPro" id="IPR015422">
    <property type="entry name" value="PyrdxlP-dep_Trfase_small"/>
</dbReference>
<reference evidence="4" key="1">
    <citation type="submission" date="2023-07" db="EMBL/GenBank/DDBJ databases">
        <title>Genomic Encyclopedia of Type Strains, Phase IV (KMG-IV): sequencing the most valuable type-strain genomes for metagenomic binning, comparative biology and taxonomic classification.</title>
        <authorList>
            <person name="Goeker M."/>
        </authorList>
    </citation>
    <scope>NUCLEOTIDE SEQUENCE</scope>
    <source>
        <strain evidence="4">DSM 26174</strain>
    </source>
</reference>
<dbReference type="Gene3D" id="3.40.640.10">
    <property type="entry name" value="Type I PLP-dependent aspartate aminotransferase-like (Major domain)"/>
    <property type="match status" value="1"/>
</dbReference>
<keyword evidence="2" id="KW-0663">Pyridoxal phosphate</keyword>
<dbReference type="EMBL" id="JAVDQD010000001">
    <property type="protein sequence ID" value="MDR6237540.1"/>
    <property type="molecule type" value="Genomic_DNA"/>
</dbReference>
<dbReference type="GO" id="GO:0048472">
    <property type="term" value="F:threonine-phosphate decarboxylase activity"/>
    <property type="evidence" value="ECO:0007669"/>
    <property type="project" value="UniProtKB-EC"/>
</dbReference>
<dbReference type="InterPro" id="IPR015424">
    <property type="entry name" value="PyrdxlP-dep_Trfase"/>
</dbReference>
<accession>A0AAE3XKD8</accession>
<keyword evidence="4" id="KW-0456">Lyase</keyword>
<comment type="caution">
    <text evidence="4">The sequence shown here is derived from an EMBL/GenBank/DDBJ whole genome shotgun (WGS) entry which is preliminary data.</text>
</comment>